<protein>
    <submittedName>
        <fullName evidence="2">Nickel-binding periplasmic protein</fullName>
    </submittedName>
</protein>
<feature type="domain" description="Solute-binding protein family 5" evidence="1">
    <location>
        <begin position="69"/>
        <end position="423"/>
    </location>
</feature>
<dbReference type="Gene3D" id="3.10.105.10">
    <property type="entry name" value="Dipeptide-binding Protein, Domain 3"/>
    <property type="match status" value="1"/>
</dbReference>
<dbReference type="GO" id="GO:0043190">
    <property type="term" value="C:ATP-binding cassette (ABC) transporter complex"/>
    <property type="evidence" value="ECO:0007669"/>
    <property type="project" value="InterPro"/>
</dbReference>
<name>A0A1C3IQC9_9VIBR</name>
<dbReference type="InterPro" id="IPR039424">
    <property type="entry name" value="SBP_5"/>
</dbReference>
<dbReference type="GeneID" id="94234560"/>
<organism evidence="2 3">
    <name type="scientific">Vibrio atlanticus</name>
    <dbReference type="NCBI Taxonomy" id="693153"/>
    <lineage>
        <taxon>Bacteria</taxon>
        <taxon>Pseudomonadati</taxon>
        <taxon>Pseudomonadota</taxon>
        <taxon>Gammaproteobacteria</taxon>
        <taxon>Vibrionales</taxon>
        <taxon>Vibrionaceae</taxon>
        <taxon>Vibrio</taxon>
    </lineage>
</organism>
<dbReference type="InterPro" id="IPR000914">
    <property type="entry name" value="SBP_5_dom"/>
</dbReference>
<evidence type="ECO:0000313" key="2">
    <source>
        <dbReference type="EMBL" id="SBS63615.1"/>
    </source>
</evidence>
<dbReference type="GO" id="GO:0030288">
    <property type="term" value="C:outer membrane-bounded periplasmic space"/>
    <property type="evidence" value="ECO:0007669"/>
    <property type="project" value="UniProtKB-ARBA"/>
</dbReference>
<dbReference type="PANTHER" id="PTHR30290">
    <property type="entry name" value="PERIPLASMIC BINDING COMPONENT OF ABC TRANSPORTER"/>
    <property type="match status" value="1"/>
</dbReference>
<dbReference type="SUPFAM" id="SSF53850">
    <property type="entry name" value="Periplasmic binding protein-like II"/>
    <property type="match status" value="1"/>
</dbReference>
<gene>
    <name evidence="2" type="primary">nikA</name>
    <name evidence="2" type="ORF">VAT7223_01752</name>
</gene>
<dbReference type="InterPro" id="IPR030678">
    <property type="entry name" value="Peptide/Ni-bd"/>
</dbReference>
<dbReference type="EMBL" id="FLQP01000022">
    <property type="protein sequence ID" value="SBS63615.1"/>
    <property type="molecule type" value="Genomic_DNA"/>
</dbReference>
<evidence type="ECO:0000313" key="3">
    <source>
        <dbReference type="Proteomes" id="UP000092876"/>
    </source>
</evidence>
<dbReference type="RefSeq" id="WP_065678941.1">
    <property type="nucleotide sequence ID" value="NZ_AP025461.1"/>
</dbReference>
<dbReference type="AlphaFoldDB" id="A0A1C3IQC9"/>
<dbReference type="PANTHER" id="PTHR30290:SF83">
    <property type="entry name" value="ABC TRANSPORTER SUBSTRATE-BINDING PROTEIN"/>
    <property type="match status" value="1"/>
</dbReference>
<dbReference type="PIRSF" id="PIRSF002741">
    <property type="entry name" value="MppA"/>
    <property type="match status" value="1"/>
</dbReference>
<sequence>MKKLAALALLSISALLIWIFLPSKETQPTTLNISGPFEFTDQDLSKNGYLFTRLQVVEALTAIDKSGNVTPLLAKEWTTNANNLRWEFTLRPDVVFHDGSPLTAQAVQTSLSHALKKPGVLKRVPIKEVSASDNLLVIELSQPYRPLLAVLAHYTAAIAAPSSFDQQGNVAQLSGTGPYKIQELQAPHKAHVVKNADYWGTKASIEHVHYLAGHRSESRALLAQTGQADLVYTLDPASIDLLESAKNVELVMESIPRTILIKLNNEHPLLNHSDVRQAISLALDRTGISKQIVRVQGSEAYQLFAPSLGAWHINNLEQTQRNIDQAKTLLAGQGWQENEEGLLSREGKTFDITLTTYSDRPELPIVATAIQAQLKEVGIQVNVSIDNSSAIPSKHKDGTLEMALVARNFGTTADPLALLMRDFASHKGSDWGPMNWSSDEFSSLLERLSVEPNQEQYNLMTQEASSILAEEMPLIPVTFYTQLVAVNERVNHFSFDPFEINYRISEMTIND</sequence>
<dbReference type="Pfam" id="PF00496">
    <property type="entry name" value="SBP_bac_5"/>
    <property type="match status" value="1"/>
</dbReference>
<dbReference type="GO" id="GO:0015833">
    <property type="term" value="P:peptide transport"/>
    <property type="evidence" value="ECO:0007669"/>
    <property type="project" value="TreeGrafter"/>
</dbReference>
<dbReference type="Proteomes" id="UP000092876">
    <property type="component" value="Unassembled WGS sequence"/>
</dbReference>
<evidence type="ECO:0000259" key="1">
    <source>
        <dbReference type="Pfam" id="PF00496"/>
    </source>
</evidence>
<dbReference type="GO" id="GO:1904680">
    <property type="term" value="F:peptide transmembrane transporter activity"/>
    <property type="evidence" value="ECO:0007669"/>
    <property type="project" value="TreeGrafter"/>
</dbReference>
<proteinExistence type="predicted"/>
<dbReference type="Gene3D" id="3.40.190.10">
    <property type="entry name" value="Periplasmic binding protein-like II"/>
    <property type="match status" value="1"/>
</dbReference>
<reference evidence="3" key="1">
    <citation type="submission" date="2016-06" db="EMBL/GenBank/DDBJ databases">
        <authorList>
            <person name="Rodrigo-Torres Lidia"/>
            <person name="Arahal R.David."/>
        </authorList>
    </citation>
    <scope>NUCLEOTIDE SEQUENCE [LARGE SCALE GENOMIC DNA]</scope>
    <source>
        <strain evidence="3">CECT 7223</strain>
    </source>
</reference>
<accession>A0A1C3IQC9</accession>
<dbReference type="CDD" id="cd08490">
    <property type="entry name" value="PBP2_NikA_DppA_OppA_like_3"/>
    <property type="match status" value="1"/>
</dbReference>